<dbReference type="GeneID" id="114590700"/>
<dbReference type="OrthoDB" id="9675250at2759"/>
<evidence type="ECO:0000256" key="5">
    <source>
        <dbReference type="ARBA" id="ARBA00012453"/>
    </source>
</evidence>
<proteinExistence type="inferred from homology"/>
<evidence type="ECO:0000313" key="19">
    <source>
        <dbReference type="Proteomes" id="UP000472272"/>
    </source>
</evidence>
<reference evidence="18" key="3">
    <citation type="submission" date="2025-09" db="UniProtKB">
        <authorList>
            <consortium name="Ensembl"/>
        </authorList>
    </citation>
    <scope>IDENTIFICATION</scope>
</reference>
<gene>
    <name evidence="18" type="primary">ADPRM</name>
</gene>
<dbReference type="Gene3D" id="3.60.21.10">
    <property type="match status" value="1"/>
</dbReference>
<evidence type="ECO:0000259" key="17">
    <source>
        <dbReference type="Pfam" id="PF00149"/>
    </source>
</evidence>
<dbReference type="Pfam" id="PF00149">
    <property type="entry name" value="Metallophos"/>
    <property type="match status" value="1"/>
</dbReference>
<dbReference type="GeneTree" id="ENSGT00390000014667"/>
<dbReference type="CTD" id="56985"/>
<dbReference type="GO" id="GO:0047631">
    <property type="term" value="F:ADP-ribose diphosphatase activity"/>
    <property type="evidence" value="ECO:0007669"/>
    <property type="project" value="UniProtKB-EC"/>
</dbReference>
<dbReference type="KEGG" id="pmua:114590700"/>
<comment type="cofactor">
    <cofactor evidence="1">
        <name>Mg(2+)</name>
        <dbReference type="ChEBI" id="CHEBI:18420"/>
    </cofactor>
</comment>
<dbReference type="GO" id="GO:0030145">
    <property type="term" value="F:manganese ion binding"/>
    <property type="evidence" value="ECO:0007669"/>
    <property type="project" value="TreeGrafter"/>
</dbReference>
<dbReference type="PANTHER" id="PTHR16509">
    <property type="match status" value="1"/>
</dbReference>
<evidence type="ECO:0000313" key="18">
    <source>
        <dbReference type="Ensembl" id="ENSPMRP00000029962.1"/>
    </source>
</evidence>
<evidence type="ECO:0000256" key="1">
    <source>
        <dbReference type="ARBA" id="ARBA00001946"/>
    </source>
</evidence>
<evidence type="ECO:0000256" key="2">
    <source>
        <dbReference type="ARBA" id="ARBA00006362"/>
    </source>
</evidence>
<dbReference type="GO" id="GO:0047734">
    <property type="term" value="F:CDP-glycerol diphosphatase activity"/>
    <property type="evidence" value="ECO:0007669"/>
    <property type="project" value="UniProtKB-EC"/>
</dbReference>
<keyword evidence="8" id="KW-0479">Metal-binding</keyword>
<accession>A0A670K4Y9</accession>
<dbReference type="CDD" id="cd07396">
    <property type="entry name" value="MPP_Nbla03831"/>
    <property type="match status" value="1"/>
</dbReference>
<comment type="similarity">
    <text evidence="2">Belongs to the ADPRibase-Mn family.</text>
</comment>
<evidence type="ECO:0000256" key="8">
    <source>
        <dbReference type="ARBA" id="ARBA00022723"/>
    </source>
</evidence>
<dbReference type="OMA" id="GHNHAGN"/>
<keyword evidence="9" id="KW-0378">Hydrolase</keyword>
<dbReference type="EC" id="3.6.1.53" evidence="6"/>
<sequence length="350" mass="40300">MDDDNNCSCTQGATTSEALFSFGVIADIQYADREDGYDFCGLNRRYYKHSLCHLQSAIEDWNRTDVQFVLQFGDIIDGCNAELKMSETALGRVLEEFKKLKAPVHHIWGNHEFYNFSRDYLVDSALNTKYLQEQTFLSNSYRDQSSTGDDASEFYYAYQFCPMSKFRFVILDAYDISILGRDTSTKKYQDSLKLLREKNQNENLNSPSGLVERQFVQFNGGFSQEQLDWLDEVLTYADKNQERVVIMGHIPIHPNSTSDVALAWNYKDALSVIHSHHSVVCFLAGHLHFGGYCLDSYGVHHVTLDGIIETPPESHAFGTIHVYHDRMVLEGRGRILDRVMHYKGYQTFHR</sequence>
<dbReference type="Ensembl" id="ENSPMRT00000031771.1">
    <property type="protein sequence ID" value="ENSPMRP00000029962.1"/>
    <property type="gene ID" value="ENSPMRG00000019366.1"/>
</dbReference>
<dbReference type="SUPFAM" id="SSF56300">
    <property type="entry name" value="Metallo-dependent phosphatases"/>
    <property type="match status" value="1"/>
</dbReference>
<dbReference type="RefSeq" id="XP_028572921.1">
    <property type="nucleotide sequence ID" value="XM_028717088.1"/>
</dbReference>
<dbReference type="EC" id="3.6.1.16" evidence="4"/>
<comment type="catalytic activity">
    <reaction evidence="14">
        <text>CDP-choline + H2O = phosphocholine + CMP + 2 H(+)</text>
        <dbReference type="Rhea" id="RHEA:32487"/>
        <dbReference type="ChEBI" id="CHEBI:15377"/>
        <dbReference type="ChEBI" id="CHEBI:15378"/>
        <dbReference type="ChEBI" id="CHEBI:58779"/>
        <dbReference type="ChEBI" id="CHEBI:60377"/>
        <dbReference type="ChEBI" id="CHEBI:295975"/>
        <dbReference type="EC" id="3.6.1.53"/>
    </reaction>
</comment>
<dbReference type="EC" id="3.6.1.13" evidence="5"/>
<protein>
    <recommendedName>
        <fullName evidence="7">Manganese-dependent ADP-ribose/CDP-alcohol diphosphatase</fullName>
        <ecNumber evidence="5">3.6.1.13</ecNumber>
        <ecNumber evidence="4">3.6.1.16</ecNumber>
        <ecNumber evidence="6">3.6.1.53</ecNumber>
    </recommendedName>
    <alternativeName>
        <fullName evidence="12">ADPRibase-Mn</fullName>
    </alternativeName>
    <alternativeName>
        <fullName evidence="11">CDP-choline phosphohydrolase</fullName>
    </alternativeName>
</protein>
<evidence type="ECO:0000256" key="16">
    <source>
        <dbReference type="ARBA" id="ARBA00049546"/>
    </source>
</evidence>
<evidence type="ECO:0000256" key="6">
    <source>
        <dbReference type="ARBA" id="ARBA00012529"/>
    </source>
</evidence>
<dbReference type="Proteomes" id="UP000472272">
    <property type="component" value="Chromosome 2"/>
</dbReference>
<evidence type="ECO:0000256" key="13">
    <source>
        <dbReference type="ARBA" id="ARBA00047486"/>
    </source>
</evidence>
<reference evidence="18 19" key="1">
    <citation type="journal article" date="2019" name="Proc. Natl. Acad. Sci. U.S.A.">
        <title>Regulatory changes in pterin and carotenoid genes underlie balanced color polymorphisms in the wall lizard.</title>
        <authorList>
            <person name="Andrade P."/>
            <person name="Pinho C."/>
            <person name="Perez I de Lanuza G."/>
            <person name="Afonso S."/>
            <person name="Brejcha J."/>
            <person name="Rubin C.J."/>
            <person name="Wallerman O."/>
            <person name="Pereira P."/>
            <person name="Sabatino S.J."/>
            <person name="Bellati A."/>
            <person name="Pellitteri-Rosa D."/>
            <person name="Bosakova Z."/>
            <person name="Bunikis I."/>
            <person name="Carretero M.A."/>
            <person name="Feiner N."/>
            <person name="Marsik P."/>
            <person name="Pauperio F."/>
            <person name="Salvi D."/>
            <person name="Soler L."/>
            <person name="While G.M."/>
            <person name="Uller T."/>
            <person name="Font E."/>
            <person name="Andersson L."/>
            <person name="Carneiro M."/>
        </authorList>
    </citation>
    <scope>NUCLEOTIDE SEQUENCE</scope>
</reference>
<evidence type="ECO:0000256" key="15">
    <source>
        <dbReference type="ARBA" id="ARBA00047894"/>
    </source>
</evidence>
<dbReference type="InterPro" id="IPR004843">
    <property type="entry name" value="Calcineurin-like_PHP"/>
</dbReference>
<name>A0A670K4Y9_PODMU</name>
<evidence type="ECO:0000256" key="14">
    <source>
        <dbReference type="ARBA" id="ARBA00047636"/>
    </source>
</evidence>
<evidence type="ECO:0000256" key="3">
    <source>
        <dbReference type="ARBA" id="ARBA00011245"/>
    </source>
</evidence>
<comment type="catalytic activity">
    <reaction evidence="13">
        <text>CDP-glycerol + H2O = sn-glycerol 3-phosphate + CMP + 2 H(+)</text>
        <dbReference type="Rhea" id="RHEA:21692"/>
        <dbReference type="ChEBI" id="CHEBI:15377"/>
        <dbReference type="ChEBI" id="CHEBI:15378"/>
        <dbReference type="ChEBI" id="CHEBI:57597"/>
        <dbReference type="ChEBI" id="CHEBI:58311"/>
        <dbReference type="ChEBI" id="CHEBI:60377"/>
        <dbReference type="EC" id="3.6.1.16"/>
    </reaction>
</comment>
<evidence type="ECO:0000256" key="9">
    <source>
        <dbReference type="ARBA" id="ARBA00022801"/>
    </source>
</evidence>
<dbReference type="PANTHER" id="PTHR16509:SF1">
    <property type="entry name" value="MANGANESE-DEPENDENT ADP-RIBOSE_CDP-ALCOHOL DIPHOSPHATASE"/>
    <property type="match status" value="1"/>
</dbReference>
<keyword evidence="10" id="KW-0862">Zinc</keyword>
<dbReference type="RefSeq" id="XP_028572920.1">
    <property type="nucleotide sequence ID" value="XM_028717087.1"/>
</dbReference>
<feature type="domain" description="Calcineurin-like phosphoesterase" evidence="17">
    <location>
        <begin position="22"/>
        <end position="288"/>
    </location>
</feature>
<evidence type="ECO:0000256" key="4">
    <source>
        <dbReference type="ARBA" id="ARBA00012443"/>
    </source>
</evidence>
<evidence type="ECO:0000256" key="7">
    <source>
        <dbReference type="ARBA" id="ARBA00016378"/>
    </source>
</evidence>
<dbReference type="AlphaFoldDB" id="A0A670K4Y9"/>
<comment type="subunit">
    <text evidence="3">Monomer.</text>
</comment>
<dbReference type="GO" id="GO:0008663">
    <property type="term" value="F:2',3'-cyclic-nucleotide 2'-phosphodiesterase activity"/>
    <property type="evidence" value="ECO:0007669"/>
    <property type="project" value="TreeGrafter"/>
</dbReference>
<dbReference type="RefSeq" id="XP_028572919.1">
    <property type="nucleotide sequence ID" value="XM_028717086.1"/>
</dbReference>
<dbReference type="InterPro" id="IPR029052">
    <property type="entry name" value="Metallo-depent_PP-like"/>
</dbReference>
<evidence type="ECO:0000256" key="12">
    <source>
        <dbReference type="ARBA" id="ARBA00032579"/>
    </source>
</evidence>
<comment type="catalytic activity">
    <reaction evidence="15">
        <text>ADP-D-ribose + H2O = D-ribose 5-phosphate + AMP + 2 H(+)</text>
        <dbReference type="Rhea" id="RHEA:10412"/>
        <dbReference type="ChEBI" id="CHEBI:15377"/>
        <dbReference type="ChEBI" id="CHEBI:15378"/>
        <dbReference type="ChEBI" id="CHEBI:57967"/>
        <dbReference type="ChEBI" id="CHEBI:78346"/>
        <dbReference type="ChEBI" id="CHEBI:456215"/>
        <dbReference type="EC" id="3.6.1.53"/>
    </reaction>
</comment>
<keyword evidence="19" id="KW-1185">Reference proteome</keyword>
<evidence type="ECO:0000256" key="10">
    <source>
        <dbReference type="ARBA" id="ARBA00022833"/>
    </source>
</evidence>
<evidence type="ECO:0000256" key="11">
    <source>
        <dbReference type="ARBA" id="ARBA00030848"/>
    </source>
</evidence>
<dbReference type="InterPro" id="IPR041869">
    <property type="entry name" value="MPP_ADPRM"/>
</dbReference>
<organism evidence="18 19">
    <name type="scientific">Podarcis muralis</name>
    <name type="common">Wall lizard</name>
    <name type="synonym">Lacerta muralis</name>
    <dbReference type="NCBI Taxonomy" id="64176"/>
    <lineage>
        <taxon>Eukaryota</taxon>
        <taxon>Metazoa</taxon>
        <taxon>Chordata</taxon>
        <taxon>Craniata</taxon>
        <taxon>Vertebrata</taxon>
        <taxon>Euteleostomi</taxon>
        <taxon>Lepidosauria</taxon>
        <taxon>Squamata</taxon>
        <taxon>Bifurcata</taxon>
        <taxon>Unidentata</taxon>
        <taxon>Episquamata</taxon>
        <taxon>Laterata</taxon>
        <taxon>Lacertibaenia</taxon>
        <taxon>Lacertidae</taxon>
        <taxon>Podarcis</taxon>
    </lineage>
</organism>
<reference evidence="18" key="2">
    <citation type="submission" date="2025-08" db="UniProtKB">
        <authorList>
            <consortium name="Ensembl"/>
        </authorList>
    </citation>
    <scope>IDENTIFICATION</scope>
</reference>
<comment type="catalytic activity">
    <reaction evidence="16">
        <text>ADP-D-ribose + H2O = D-ribose 5-phosphate + AMP + 2 H(+)</text>
        <dbReference type="Rhea" id="RHEA:10412"/>
        <dbReference type="ChEBI" id="CHEBI:15377"/>
        <dbReference type="ChEBI" id="CHEBI:15378"/>
        <dbReference type="ChEBI" id="CHEBI:57967"/>
        <dbReference type="ChEBI" id="CHEBI:78346"/>
        <dbReference type="ChEBI" id="CHEBI:456215"/>
        <dbReference type="EC" id="3.6.1.13"/>
    </reaction>
</comment>